<feature type="domain" description="Band 7" evidence="9">
    <location>
        <begin position="83"/>
        <end position="243"/>
    </location>
</feature>
<dbReference type="InterPro" id="IPR050710">
    <property type="entry name" value="Band7/mec-2_domain"/>
</dbReference>
<dbReference type="InterPro" id="IPR010201">
    <property type="entry name" value="HflK"/>
</dbReference>
<feature type="compositionally biased region" description="Low complexity" evidence="8">
    <location>
        <begin position="11"/>
        <end position="31"/>
    </location>
</feature>
<dbReference type="RefSeq" id="WP_260998461.1">
    <property type="nucleotide sequence ID" value="NZ_CP054475.1"/>
</dbReference>
<keyword evidence="11" id="KW-1185">Reference proteome</keyword>
<dbReference type="PRINTS" id="PR00721">
    <property type="entry name" value="STOMATIN"/>
</dbReference>
<keyword evidence="4 6" id="KW-1133">Transmembrane helix</keyword>
<keyword evidence="7" id="KW-0175">Coiled coil</keyword>
<feature type="transmembrane region" description="Helical" evidence="6">
    <location>
        <begin position="65"/>
        <end position="88"/>
    </location>
</feature>
<keyword evidence="10" id="KW-0645">Protease</keyword>
<comment type="subunit">
    <text evidence="6">HflC and HflK may interact to form a multimeric complex.</text>
</comment>
<dbReference type="PANTHER" id="PTHR43327:SF2">
    <property type="entry name" value="MODULATOR OF FTSH PROTEASE HFLK"/>
    <property type="match status" value="1"/>
</dbReference>
<evidence type="ECO:0000313" key="11">
    <source>
        <dbReference type="Proteomes" id="UP001065322"/>
    </source>
</evidence>
<reference evidence="11" key="1">
    <citation type="submission" date="2020-06" db="EMBL/GenBank/DDBJ databases">
        <title>Thalassolituus marinus alknpb1M-1, a hydrocarbon-degrading bacterium isolated from the deep-sea overlying water using an in-situ strategy from the South China Sea basin.</title>
        <authorList>
            <person name="Dong C."/>
            <person name="Chen Y."/>
            <person name="Shao Z."/>
        </authorList>
    </citation>
    <scope>NUCLEOTIDE SEQUENCE [LARGE SCALE GENOMIC DNA]</scope>
    <source>
        <strain evidence="11">alknpb1M-1</strain>
    </source>
</reference>
<dbReference type="InterPro" id="IPR001107">
    <property type="entry name" value="Band_7"/>
</dbReference>
<dbReference type="Pfam" id="PF12221">
    <property type="entry name" value="HflK_N"/>
    <property type="match status" value="1"/>
</dbReference>
<dbReference type="CDD" id="cd03404">
    <property type="entry name" value="SPFH_HflK"/>
    <property type="match status" value="1"/>
</dbReference>
<comment type="similarity">
    <text evidence="2 6">Belongs to the band 7/mec-2 family. HflK subfamily.</text>
</comment>
<dbReference type="Gene3D" id="3.30.479.30">
    <property type="entry name" value="Band 7 domain"/>
    <property type="match status" value="1"/>
</dbReference>
<protein>
    <recommendedName>
        <fullName evidence="6">Protein HflK</fullName>
    </recommendedName>
</protein>
<dbReference type="SUPFAM" id="SSF117892">
    <property type="entry name" value="Band 7/SPFH domain"/>
    <property type="match status" value="1"/>
</dbReference>
<feature type="region of interest" description="Disordered" evidence="8">
    <location>
        <begin position="1"/>
        <end position="34"/>
    </location>
</feature>
<evidence type="ECO:0000256" key="5">
    <source>
        <dbReference type="ARBA" id="ARBA00023136"/>
    </source>
</evidence>
<accession>A0ABY6A651</accession>
<dbReference type="GO" id="GO:0008233">
    <property type="term" value="F:peptidase activity"/>
    <property type="evidence" value="ECO:0007669"/>
    <property type="project" value="UniProtKB-KW"/>
</dbReference>
<evidence type="ECO:0000256" key="7">
    <source>
        <dbReference type="SAM" id="Coils"/>
    </source>
</evidence>
<name>A0ABY6A651_9GAMM</name>
<dbReference type="GO" id="GO:0006508">
    <property type="term" value="P:proteolysis"/>
    <property type="evidence" value="ECO:0007669"/>
    <property type="project" value="UniProtKB-KW"/>
</dbReference>
<evidence type="ECO:0000259" key="9">
    <source>
        <dbReference type="SMART" id="SM00244"/>
    </source>
</evidence>
<keyword evidence="5 6" id="KW-0472">Membrane</keyword>
<keyword evidence="3 6" id="KW-0812">Transmembrane</keyword>
<evidence type="ECO:0000256" key="6">
    <source>
        <dbReference type="RuleBase" id="RU364113"/>
    </source>
</evidence>
<evidence type="ECO:0000313" key="10">
    <source>
        <dbReference type="EMBL" id="UXD86507.1"/>
    </source>
</evidence>
<comment type="subcellular location">
    <subcellularLocation>
        <location evidence="1">Membrane</location>
        <topology evidence="1">Single-pass membrane protein</topology>
    </subcellularLocation>
</comment>
<dbReference type="InterPro" id="IPR001972">
    <property type="entry name" value="Stomatin_HflK_fam"/>
</dbReference>
<dbReference type="EMBL" id="CP054475">
    <property type="protein sequence ID" value="UXD86507.1"/>
    <property type="molecule type" value="Genomic_DNA"/>
</dbReference>
<keyword evidence="10" id="KW-0378">Hydrolase</keyword>
<evidence type="ECO:0000256" key="4">
    <source>
        <dbReference type="ARBA" id="ARBA00022989"/>
    </source>
</evidence>
<evidence type="ECO:0000256" key="3">
    <source>
        <dbReference type="ARBA" id="ARBA00022692"/>
    </source>
</evidence>
<dbReference type="NCBIfam" id="TIGR01933">
    <property type="entry name" value="hflK"/>
    <property type="match status" value="1"/>
</dbReference>
<dbReference type="SMART" id="SM00244">
    <property type="entry name" value="PHB"/>
    <property type="match status" value="1"/>
</dbReference>
<dbReference type="Proteomes" id="UP001065322">
    <property type="component" value="Chromosome"/>
</dbReference>
<evidence type="ECO:0000256" key="2">
    <source>
        <dbReference type="ARBA" id="ARBA00006971"/>
    </source>
</evidence>
<dbReference type="Pfam" id="PF01145">
    <property type="entry name" value="Band_7"/>
    <property type="match status" value="1"/>
</dbReference>
<comment type="function">
    <text evidence="6">HflC and HflK could encode or regulate a protease.</text>
</comment>
<feature type="region of interest" description="Disordered" evidence="8">
    <location>
        <begin position="374"/>
        <end position="393"/>
    </location>
</feature>
<evidence type="ECO:0000256" key="8">
    <source>
        <dbReference type="SAM" id="MobiDB-lite"/>
    </source>
</evidence>
<gene>
    <name evidence="10" type="primary">hflK</name>
    <name evidence="10" type="ORF">HUF19_03175</name>
</gene>
<dbReference type="InterPro" id="IPR020980">
    <property type="entry name" value="Membrane_HflK_N"/>
</dbReference>
<proteinExistence type="inferred from homology"/>
<sequence length="393" mass="43269">MAWNEPGGKGNPNDPWGNNNRGNKNRGNQPPDLDDALKQLMDKINGLFGKGNGNNNNGNDNGSGAGGFFGIAAAILVVMLAFNSFYTLDEQERGVVLRLGKYLNTEGPGLHFKIPLVDQVIPVNTTKVREAEIKERMLTEDENIVEVELNAQYRVADPIAFALRVELPERTLLSAAESALRHEVGSAAMDPILTTGRAVLAEKVQIRLQDYLDRYQTGMVLTNVNIKDARPPAQVKAAFDDVQKAKQDKERFINEAEAYANAVVPEARGRAQRQLEEASAYKARIIARAEGEAARFNNLYSEYKKAPAVTRERLYIEALSDVYTSSSKVLVDVKGGNNMMYLPLDKLMQNMPAAKGDGASLSSGDISRLTDQVLNEVRTRQNSTGNTTRREGR</sequence>
<evidence type="ECO:0000256" key="1">
    <source>
        <dbReference type="ARBA" id="ARBA00004167"/>
    </source>
</evidence>
<dbReference type="PANTHER" id="PTHR43327">
    <property type="entry name" value="STOMATIN-LIKE PROTEIN 2, MITOCHONDRIAL"/>
    <property type="match status" value="1"/>
</dbReference>
<feature type="coiled-coil region" evidence="7">
    <location>
        <begin position="235"/>
        <end position="262"/>
    </location>
</feature>
<dbReference type="InterPro" id="IPR036013">
    <property type="entry name" value="Band_7/SPFH_dom_sf"/>
</dbReference>
<organism evidence="10 11">
    <name type="scientific">Thalassolituus hydrocarboniclasticus</name>
    <dbReference type="NCBI Taxonomy" id="2742796"/>
    <lineage>
        <taxon>Bacteria</taxon>
        <taxon>Pseudomonadati</taxon>
        <taxon>Pseudomonadota</taxon>
        <taxon>Gammaproteobacteria</taxon>
        <taxon>Oceanospirillales</taxon>
        <taxon>Oceanospirillaceae</taxon>
        <taxon>Thalassolituus</taxon>
    </lineage>
</organism>